<dbReference type="CDD" id="cd00075">
    <property type="entry name" value="HATPase"/>
    <property type="match status" value="1"/>
</dbReference>
<feature type="transmembrane region" description="Helical" evidence="2">
    <location>
        <begin position="164"/>
        <end position="184"/>
    </location>
</feature>
<dbReference type="SMART" id="SM00388">
    <property type="entry name" value="HisKA"/>
    <property type="match status" value="1"/>
</dbReference>
<sequence>MARTAEADKQQQDTRTGWLRLRLLTFYRLILTGLLAVLYFTLQDSNPFGVQDHALFRATLLAWLVFSLVSGTATRLERPGYRFQALLQILTDIGALALLIHATGGVASPLSALLIITIAAGALLLPGRMAYLFAAVAALALLLETGITLLALENTNASSVTRAGLMGLVLFATAALAHVLAIRLRDSEALAAQRGIDLANLQQLNQYVIRQLLSGILVVDPNGVVRLANDRAHKLLKLGAAEGRKLRELSPALADQMARWQDNPALQAESIPGGAAGIDLTPRFTRLDTSQGTGTLVLLDDDTLLAQQSQQLKLASLGRMSASIAHEIRNPLGAISHAAQLLSESEYLNGGDKRLTEIINSHSLRVNEIIESILQLSRRSPSQPQELQLSEWLRLFHGEFIETEGADATRLILDVEDDALCIQSDPGHLRQVLANLCQNALRHSPADAMVRLSASASDDGAVRLEILDNGPGIDPDTAAQIFEPFFTTENSGTGLGLYIARELCELNRAHLSYHRRSVGGSCFRIEFSAANG</sequence>
<accession>A0A3B0YH02</accession>
<feature type="transmembrane region" description="Helical" evidence="2">
    <location>
        <begin position="132"/>
        <end position="152"/>
    </location>
</feature>
<dbReference type="PANTHER" id="PTHR43065">
    <property type="entry name" value="SENSOR HISTIDINE KINASE"/>
    <property type="match status" value="1"/>
</dbReference>
<evidence type="ECO:0000256" key="2">
    <source>
        <dbReference type="SAM" id="Phobius"/>
    </source>
</evidence>
<feature type="transmembrane region" description="Helical" evidence="2">
    <location>
        <begin position="21"/>
        <end position="42"/>
    </location>
</feature>
<dbReference type="SUPFAM" id="SSF47384">
    <property type="entry name" value="Homodimeric domain of signal transducing histidine kinase"/>
    <property type="match status" value="1"/>
</dbReference>
<dbReference type="SUPFAM" id="SSF55874">
    <property type="entry name" value="ATPase domain of HSP90 chaperone/DNA topoisomerase II/histidine kinase"/>
    <property type="match status" value="1"/>
</dbReference>
<dbReference type="GO" id="GO:0000155">
    <property type="term" value="F:phosphorelay sensor kinase activity"/>
    <property type="evidence" value="ECO:0007669"/>
    <property type="project" value="InterPro"/>
</dbReference>
<keyword evidence="2" id="KW-0812">Transmembrane</keyword>
<organism evidence="4">
    <name type="scientific">hydrothermal vent metagenome</name>
    <dbReference type="NCBI Taxonomy" id="652676"/>
    <lineage>
        <taxon>unclassified sequences</taxon>
        <taxon>metagenomes</taxon>
        <taxon>ecological metagenomes</taxon>
    </lineage>
</organism>
<dbReference type="InterPro" id="IPR036890">
    <property type="entry name" value="HATPase_C_sf"/>
</dbReference>
<gene>
    <name evidence="4" type="ORF">MNBD_GAMMA14-1630</name>
</gene>
<dbReference type="PANTHER" id="PTHR43065:SF52">
    <property type="entry name" value="SENSOR PROTEIN KINASE PILS"/>
    <property type="match status" value="1"/>
</dbReference>
<keyword evidence="1" id="KW-0597">Phosphoprotein</keyword>
<dbReference type="Pfam" id="PF00512">
    <property type="entry name" value="HisKA"/>
    <property type="match status" value="1"/>
</dbReference>
<dbReference type="SMART" id="SM00387">
    <property type="entry name" value="HATPase_c"/>
    <property type="match status" value="1"/>
</dbReference>
<dbReference type="Pfam" id="PF25323">
    <property type="entry name" value="6TM_PilS"/>
    <property type="match status" value="1"/>
</dbReference>
<evidence type="ECO:0000313" key="4">
    <source>
        <dbReference type="EMBL" id="VAW80198.1"/>
    </source>
</evidence>
<dbReference type="InterPro" id="IPR003594">
    <property type="entry name" value="HATPase_dom"/>
</dbReference>
<dbReference type="AlphaFoldDB" id="A0A3B0YH02"/>
<dbReference type="Gene3D" id="3.30.565.10">
    <property type="entry name" value="Histidine kinase-like ATPase, C-terminal domain"/>
    <property type="match status" value="1"/>
</dbReference>
<evidence type="ECO:0000259" key="3">
    <source>
        <dbReference type="PROSITE" id="PS50109"/>
    </source>
</evidence>
<evidence type="ECO:0000256" key="1">
    <source>
        <dbReference type="ARBA" id="ARBA00022553"/>
    </source>
</evidence>
<dbReference type="InterPro" id="IPR005467">
    <property type="entry name" value="His_kinase_dom"/>
</dbReference>
<feature type="domain" description="Histidine kinase" evidence="3">
    <location>
        <begin position="323"/>
        <end position="531"/>
    </location>
</feature>
<dbReference type="InterPro" id="IPR003661">
    <property type="entry name" value="HisK_dim/P_dom"/>
</dbReference>
<dbReference type="InterPro" id="IPR004358">
    <property type="entry name" value="Sig_transdc_His_kin-like_C"/>
</dbReference>
<dbReference type="Pfam" id="PF02518">
    <property type="entry name" value="HATPase_c"/>
    <property type="match status" value="1"/>
</dbReference>
<dbReference type="CDD" id="cd00082">
    <property type="entry name" value="HisKA"/>
    <property type="match status" value="1"/>
</dbReference>
<keyword evidence="2" id="KW-1133">Transmembrane helix</keyword>
<feature type="transmembrane region" description="Helical" evidence="2">
    <location>
        <begin position="54"/>
        <end position="73"/>
    </location>
</feature>
<dbReference type="EMBL" id="UOFM01000345">
    <property type="protein sequence ID" value="VAW80198.1"/>
    <property type="molecule type" value="Genomic_DNA"/>
</dbReference>
<proteinExistence type="predicted"/>
<dbReference type="PRINTS" id="PR00344">
    <property type="entry name" value="BCTRLSENSOR"/>
</dbReference>
<dbReference type="PROSITE" id="PS50109">
    <property type="entry name" value="HIS_KIN"/>
    <property type="match status" value="1"/>
</dbReference>
<name>A0A3B0YH02_9ZZZZ</name>
<dbReference type="Gene3D" id="3.30.450.20">
    <property type="entry name" value="PAS domain"/>
    <property type="match status" value="1"/>
</dbReference>
<dbReference type="InterPro" id="IPR036097">
    <property type="entry name" value="HisK_dim/P_sf"/>
</dbReference>
<protein>
    <submittedName>
        <fullName evidence="4">Two-component sensor PilS</fullName>
    </submittedName>
</protein>
<keyword evidence="2" id="KW-0472">Membrane</keyword>
<reference evidence="4" key="1">
    <citation type="submission" date="2018-06" db="EMBL/GenBank/DDBJ databases">
        <authorList>
            <person name="Zhirakovskaya E."/>
        </authorList>
    </citation>
    <scope>NUCLEOTIDE SEQUENCE</scope>
</reference>
<dbReference type="Gene3D" id="1.10.287.130">
    <property type="match status" value="1"/>
</dbReference>